<comment type="caution">
    <text evidence="1">The sequence shown here is derived from an EMBL/GenBank/DDBJ whole genome shotgun (WGS) entry which is preliminary data.</text>
</comment>
<dbReference type="AlphaFoldDB" id="A0A150M309"/>
<protein>
    <recommendedName>
        <fullName evidence="3">Sigma factor G inhibitor Gin</fullName>
    </recommendedName>
</protein>
<dbReference type="EMBL" id="LQYT01000045">
    <property type="protein sequence ID" value="KYD18815.1"/>
    <property type="molecule type" value="Genomic_DNA"/>
</dbReference>
<dbReference type="STRING" id="301148.B4135_0042"/>
<dbReference type="RefSeq" id="WP_082798511.1">
    <property type="nucleotide sequence ID" value="NZ_JBAIZG010000069.1"/>
</dbReference>
<evidence type="ECO:0000313" key="2">
    <source>
        <dbReference type="Proteomes" id="UP000075683"/>
    </source>
</evidence>
<organism evidence="1 2">
    <name type="scientific">Caldibacillus debilis</name>
    <dbReference type="NCBI Taxonomy" id="301148"/>
    <lineage>
        <taxon>Bacteria</taxon>
        <taxon>Bacillati</taxon>
        <taxon>Bacillota</taxon>
        <taxon>Bacilli</taxon>
        <taxon>Bacillales</taxon>
        <taxon>Bacillaceae</taxon>
        <taxon>Caldibacillus</taxon>
    </lineage>
</organism>
<evidence type="ECO:0000313" key="1">
    <source>
        <dbReference type="EMBL" id="KYD18815.1"/>
    </source>
</evidence>
<dbReference type="Proteomes" id="UP000075683">
    <property type="component" value="Unassembled WGS sequence"/>
</dbReference>
<sequence length="61" mass="7402">MKSRGEVCMVCEKFKEEGYFLYDSFICIDCEKEIIKTETSDPVYRFYLRQLKKINSKKILY</sequence>
<gene>
    <name evidence="1" type="ORF">B4135_0042</name>
</gene>
<reference evidence="1 2" key="1">
    <citation type="submission" date="2016-01" db="EMBL/GenBank/DDBJ databases">
        <title>Draft Genome Sequences of Seven Thermophilic Sporeformers Isolated from Foods.</title>
        <authorList>
            <person name="Berendsen E.M."/>
            <person name="Wells-Bennik M.H."/>
            <person name="Krawcyk A.O."/>
            <person name="De Jong A."/>
            <person name="Holsappel S."/>
            <person name="Eijlander R.T."/>
            <person name="Kuipers O.P."/>
        </authorList>
    </citation>
    <scope>NUCLEOTIDE SEQUENCE [LARGE SCALE GENOMIC DNA]</scope>
    <source>
        <strain evidence="1 2">B4135</strain>
    </source>
</reference>
<proteinExistence type="predicted"/>
<evidence type="ECO:0008006" key="3">
    <source>
        <dbReference type="Google" id="ProtNLM"/>
    </source>
</evidence>
<name>A0A150M309_9BACI</name>
<dbReference type="InterPro" id="IPR019700">
    <property type="entry name" value="Sigma-G_inhibitor_Gin"/>
</dbReference>
<dbReference type="Pfam" id="PF10764">
    <property type="entry name" value="Gin"/>
    <property type="match status" value="1"/>
</dbReference>
<accession>A0A150M309</accession>